<dbReference type="PROSITE" id="PS50850">
    <property type="entry name" value="MFS"/>
    <property type="match status" value="1"/>
</dbReference>
<evidence type="ECO:0000256" key="4">
    <source>
        <dbReference type="ARBA" id="ARBA00023136"/>
    </source>
</evidence>
<protein>
    <recommendedName>
        <fullName evidence="6">Major facilitator superfamily (MFS) profile domain-containing protein</fullName>
    </recommendedName>
</protein>
<evidence type="ECO:0000256" key="2">
    <source>
        <dbReference type="ARBA" id="ARBA00022692"/>
    </source>
</evidence>
<dbReference type="PROSITE" id="PS00217">
    <property type="entry name" value="SUGAR_TRANSPORT_2"/>
    <property type="match status" value="1"/>
</dbReference>
<feature type="transmembrane region" description="Helical" evidence="5">
    <location>
        <begin position="288"/>
        <end position="305"/>
    </location>
</feature>
<feature type="transmembrane region" description="Helical" evidence="5">
    <location>
        <begin position="166"/>
        <end position="184"/>
    </location>
</feature>
<feature type="non-terminal residue" evidence="7">
    <location>
        <position position="349"/>
    </location>
</feature>
<feature type="transmembrane region" description="Helical" evidence="5">
    <location>
        <begin position="247"/>
        <end position="268"/>
    </location>
</feature>
<dbReference type="InterPro" id="IPR005829">
    <property type="entry name" value="Sugar_transporter_CS"/>
</dbReference>
<name>A0AA88HUP6_ARTSF</name>
<dbReference type="Pfam" id="PF00083">
    <property type="entry name" value="Sugar_tr"/>
    <property type="match status" value="1"/>
</dbReference>
<sequence length="349" mass="38072">MGVAKMSIRALSSEYSARYEPGFLQNFVFLLFDPITSYHDDVFFAFSFLLLIFLVSINPAGSFLGALCVGMLINSLGRRGTVMALSPLYIGSYLLTGFAVNRIMIITGRFICGFLAGAASPASQIYVSEISSPCIRGRLGSLAGIFLTVGILVAYGFGAFLNWNQLSLFGITFPALLGLSTLFIPESPSWYIIKQKDSLALKSLQRLRGRNTDVSGEFKIKKESSERIKKMPEITLRNASDPKFWKPLALSSMLMIAQQFSGNLAVVFNTVSIFESTGSTLSPSVSSVITGSIMVIFTIGMTFLIDKAGRKALLLFSSAGMGLSHSLLGSYFYIQANYPQEVINSISWL</sequence>
<keyword evidence="8" id="KW-1185">Reference proteome</keyword>
<dbReference type="PANTHER" id="PTHR48021:SF1">
    <property type="entry name" value="GH07001P-RELATED"/>
    <property type="match status" value="1"/>
</dbReference>
<dbReference type="InterPro" id="IPR005828">
    <property type="entry name" value="MFS_sugar_transport-like"/>
</dbReference>
<dbReference type="PANTHER" id="PTHR48021">
    <property type="match status" value="1"/>
</dbReference>
<organism evidence="7 8">
    <name type="scientific">Artemia franciscana</name>
    <name type="common">Brine shrimp</name>
    <name type="synonym">Artemia sanfranciscana</name>
    <dbReference type="NCBI Taxonomy" id="6661"/>
    <lineage>
        <taxon>Eukaryota</taxon>
        <taxon>Metazoa</taxon>
        <taxon>Ecdysozoa</taxon>
        <taxon>Arthropoda</taxon>
        <taxon>Crustacea</taxon>
        <taxon>Branchiopoda</taxon>
        <taxon>Anostraca</taxon>
        <taxon>Artemiidae</taxon>
        <taxon>Artemia</taxon>
    </lineage>
</organism>
<feature type="transmembrane region" description="Helical" evidence="5">
    <location>
        <begin position="139"/>
        <end position="160"/>
    </location>
</feature>
<feature type="transmembrane region" description="Helical" evidence="5">
    <location>
        <begin position="42"/>
        <end position="69"/>
    </location>
</feature>
<comment type="subcellular location">
    <subcellularLocation>
        <location evidence="1">Membrane</location>
        <topology evidence="1">Multi-pass membrane protein</topology>
    </subcellularLocation>
</comment>
<dbReference type="InterPro" id="IPR020846">
    <property type="entry name" value="MFS_dom"/>
</dbReference>
<evidence type="ECO:0000256" key="3">
    <source>
        <dbReference type="ARBA" id="ARBA00022989"/>
    </source>
</evidence>
<keyword evidence="3 5" id="KW-1133">Transmembrane helix</keyword>
<dbReference type="Proteomes" id="UP001187531">
    <property type="component" value="Unassembled WGS sequence"/>
</dbReference>
<feature type="transmembrane region" description="Helical" evidence="5">
    <location>
        <begin position="312"/>
        <end position="334"/>
    </location>
</feature>
<dbReference type="SUPFAM" id="SSF103473">
    <property type="entry name" value="MFS general substrate transporter"/>
    <property type="match status" value="1"/>
</dbReference>
<dbReference type="InterPro" id="IPR036259">
    <property type="entry name" value="MFS_trans_sf"/>
</dbReference>
<dbReference type="GO" id="GO:0016020">
    <property type="term" value="C:membrane"/>
    <property type="evidence" value="ECO:0007669"/>
    <property type="project" value="UniProtKB-SubCell"/>
</dbReference>
<dbReference type="InterPro" id="IPR050549">
    <property type="entry name" value="MFS_Trehalose_Transporter"/>
</dbReference>
<comment type="caution">
    <text evidence="7">The sequence shown here is derived from an EMBL/GenBank/DDBJ whole genome shotgun (WGS) entry which is preliminary data.</text>
</comment>
<feature type="transmembrane region" description="Helical" evidence="5">
    <location>
        <begin position="81"/>
        <end position="100"/>
    </location>
</feature>
<evidence type="ECO:0000256" key="1">
    <source>
        <dbReference type="ARBA" id="ARBA00004141"/>
    </source>
</evidence>
<evidence type="ECO:0000313" key="8">
    <source>
        <dbReference type="Proteomes" id="UP001187531"/>
    </source>
</evidence>
<evidence type="ECO:0000259" key="6">
    <source>
        <dbReference type="PROSITE" id="PS50850"/>
    </source>
</evidence>
<evidence type="ECO:0000313" key="7">
    <source>
        <dbReference type="EMBL" id="KAK2717428.1"/>
    </source>
</evidence>
<dbReference type="Gene3D" id="1.20.1250.20">
    <property type="entry name" value="MFS general substrate transporter like domains"/>
    <property type="match status" value="1"/>
</dbReference>
<dbReference type="GO" id="GO:0022857">
    <property type="term" value="F:transmembrane transporter activity"/>
    <property type="evidence" value="ECO:0007669"/>
    <property type="project" value="InterPro"/>
</dbReference>
<proteinExistence type="predicted"/>
<dbReference type="EMBL" id="JAVRJZ010000010">
    <property type="protein sequence ID" value="KAK2717428.1"/>
    <property type="molecule type" value="Genomic_DNA"/>
</dbReference>
<keyword evidence="4 5" id="KW-0472">Membrane</keyword>
<dbReference type="AlphaFoldDB" id="A0AA88HUP6"/>
<gene>
    <name evidence="7" type="ORF">QYM36_006273</name>
</gene>
<keyword evidence="2 5" id="KW-0812">Transmembrane</keyword>
<feature type="domain" description="Major facilitator superfamily (MFS) profile" evidence="6">
    <location>
        <begin position="1"/>
        <end position="349"/>
    </location>
</feature>
<reference evidence="7" key="1">
    <citation type="submission" date="2023-07" db="EMBL/GenBank/DDBJ databases">
        <title>Chromosome-level genome assembly of Artemia franciscana.</title>
        <authorList>
            <person name="Jo E."/>
        </authorList>
    </citation>
    <scope>NUCLEOTIDE SEQUENCE</scope>
    <source>
        <tissue evidence="7">Whole body</tissue>
    </source>
</reference>
<evidence type="ECO:0000256" key="5">
    <source>
        <dbReference type="SAM" id="Phobius"/>
    </source>
</evidence>
<accession>A0AA88HUP6</accession>